<name>A0ABD2QGY5_9PLAT</name>
<gene>
    <name evidence="2" type="ORF">Ciccas_002551</name>
</gene>
<dbReference type="EMBL" id="JBJKFK010000203">
    <property type="protein sequence ID" value="KAL3318788.1"/>
    <property type="molecule type" value="Genomic_DNA"/>
</dbReference>
<evidence type="ECO:0000313" key="2">
    <source>
        <dbReference type="EMBL" id="KAL3318788.1"/>
    </source>
</evidence>
<proteinExistence type="predicted"/>
<dbReference type="PANTHER" id="PTHR23317">
    <property type="entry name" value="DEDICATOR OF CYTOKINESIS DOCK"/>
    <property type="match status" value="1"/>
</dbReference>
<evidence type="ECO:0000313" key="3">
    <source>
        <dbReference type="Proteomes" id="UP001626550"/>
    </source>
</evidence>
<sequence length="156" mass="17890">MDEDRKDEFWLTNTYLKEHYLVGLLMQPISCMLAHCTFAGGWGEGHSKEVHRQPLVLLRNQLAKHVLDPRYCVNRQSLSRIGLLYAPYIRLILDNIGSFSLPNEANKATLDARRAKAEIEAAATLKKANRNIIKVKRSELRFSRLAHNFGAVVREF</sequence>
<feature type="transmembrane region" description="Helical" evidence="1">
    <location>
        <begin position="20"/>
        <end position="42"/>
    </location>
</feature>
<evidence type="ECO:0000256" key="1">
    <source>
        <dbReference type="SAM" id="Phobius"/>
    </source>
</evidence>
<keyword evidence="1" id="KW-0812">Transmembrane</keyword>
<protein>
    <submittedName>
        <fullName evidence="2">Uncharacterized protein</fullName>
    </submittedName>
</protein>
<dbReference type="InterPro" id="IPR026791">
    <property type="entry name" value="DOCK"/>
</dbReference>
<dbReference type="PANTHER" id="PTHR23317:SF26">
    <property type="entry name" value="ZIZIMIN, ISOFORM K"/>
    <property type="match status" value="1"/>
</dbReference>
<keyword evidence="1" id="KW-1133">Transmembrane helix</keyword>
<dbReference type="Proteomes" id="UP001626550">
    <property type="component" value="Unassembled WGS sequence"/>
</dbReference>
<organism evidence="2 3">
    <name type="scientific">Cichlidogyrus casuarinus</name>
    <dbReference type="NCBI Taxonomy" id="1844966"/>
    <lineage>
        <taxon>Eukaryota</taxon>
        <taxon>Metazoa</taxon>
        <taxon>Spiralia</taxon>
        <taxon>Lophotrochozoa</taxon>
        <taxon>Platyhelminthes</taxon>
        <taxon>Monogenea</taxon>
        <taxon>Monopisthocotylea</taxon>
        <taxon>Dactylogyridea</taxon>
        <taxon>Ancyrocephalidae</taxon>
        <taxon>Cichlidogyrus</taxon>
    </lineage>
</organism>
<accession>A0ABD2QGY5</accession>
<keyword evidence="3" id="KW-1185">Reference proteome</keyword>
<reference evidence="2 3" key="1">
    <citation type="submission" date="2024-11" db="EMBL/GenBank/DDBJ databases">
        <title>Adaptive evolution of stress response genes in parasites aligns with host niche diversity.</title>
        <authorList>
            <person name="Hahn C."/>
            <person name="Resl P."/>
        </authorList>
    </citation>
    <scope>NUCLEOTIDE SEQUENCE [LARGE SCALE GENOMIC DNA]</scope>
    <source>
        <strain evidence="2">EGGRZ-B1_66</strain>
        <tissue evidence="2">Body</tissue>
    </source>
</reference>
<dbReference type="AlphaFoldDB" id="A0ABD2QGY5"/>
<comment type="caution">
    <text evidence="2">The sequence shown here is derived from an EMBL/GenBank/DDBJ whole genome shotgun (WGS) entry which is preliminary data.</text>
</comment>
<keyword evidence="1" id="KW-0472">Membrane</keyword>